<accession>A0A1J8PG40</accession>
<evidence type="ECO:0000313" key="2">
    <source>
        <dbReference type="Proteomes" id="UP000183567"/>
    </source>
</evidence>
<protein>
    <submittedName>
        <fullName evidence="1">Uncharacterized protein</fullName>
    </submittedName>
</protein>
<comment type="caution">
    <text evidence="1">The sequence shown here is derived from an EMBL/GenBank/DDBJ whole genome shotgun (WGS) entry which is preliminary data.</text>
</comment>
<keyword evidence="2" id="KW-1185">Reference proteome</keyword>
<name>A0A1J8PG40_9AGAM</name>
<proteinExistence type="predicted"/>
<reference evidence="1 2" key="1">
    <citation type="submission" date="2016-03" db="EMBL/GenBank/DDBJ databases">
        <title>Comparative genomics of the ectomycorrhizal sister species Rhizopogon vinicolor and Rhizopogon vesiculosus (Basidiomycota: Boletales) reveals a divergence of the mating type B locus.</title>
        <authorList>
            <person name="Mujic A.B."/>
            <person name="Kuo A."/>
            <person name="Tritt A."/>
            <person name="Lipzen A."/>
            <person name="Chen C."/>
            <person name="Johnson J."/>
            <person name="Sharma A."/>
            <person name="Barry K."/>
            <person name="Grigoriev I.V."/>
            <person name="Spatafora J.W."/>
        </authorList>
    </citation>
    <scope>NUCLEOTIDE SEQUENCE [LARGE SCALE GENOMIC DNA]</scope>
    <source>
        <strain evidence="1 2">AM-OR11-056</strain>
    </source>
</reference>
<sequence length="98" mass="11085">MGQDIHGKQYLLAESRARAELVLTNGQEEFSATFEDNDNVDLSNVNFTAIDHVVLIGEKGKERYITANSSADLFRTSRDEWDELPQFLPPPLSVQARF</sequence>
<gene>
    <name evidence="1" type="ORF">AZE42_10699</name>
</gene>
<dbReference type="EMBL" id="LVVM01006386">
    <property type="protein sequence ID" value="OJA08198.1"/>
    <property type="molecule type" value="Genomic_DNA"/>
</dbReference>
<dbReference type="OrthoDB" id="10353380at2759"/>
<evidence type="ECO:0000313" key="1">
    <source>
        <dbReference type="EMBL" id="OJA08198.1"/>
    </source>
</evidence>
<organism evidence="1 2">
    <name type="scientific">Rhizopogon vesiculosus</name>
    <dbReference type="NCBI Taxonomy" id="180088"/>
    <lineage>
        <taxon>Eukaryota</taxon>
        <taxon>Fungi</taxon>
        <taxon>Dikarya</taxon>
        <taxon>Basidiomycota</taxon>
        <taxon>Agaricomycotina</taxon>
        <taxon>Agaricomycetes</taxon>
        <taxon>Agaricomycetidae</taxon>
        <taxon>Boletales</taxon>
        <taxon>Suillineae</taxon>
        <taxon>Rhizopogonaceae</taxon>
        <taxon>Rhizopogon</taxon>
    </lineage>
</organism>
<dbReference type="AlphaFoldDB" id="A0A1J8PG40"/>
<dbReference type="Proteomes" id="UP000183567">
    <property type="component" value="Unassembled WGS sequence"/>
</dbReference>